<dbReference type="AlphaFoldDB" id="A0A834I392"/>
<accession>A0A834I392</accession>
<organism evidence="2 3">
    <name type="scientific">Rhynchophorus ferrugineus</name>
    <name type="common">Red palm weevil</name>
    <name type="synonym">Curculio ferrugineus</name>
    <dbReference type="NCBI Taxonomy" id="354439"/>
    <lineage>
        <taxon>Eukaryota</taxon>
        <taxon>Metazoa</taxon>
        <taxon>Ecdysozoa</taxon>
        <taxon>Arthropoda</taxon>
        <taxon>Hexapoda</taxon>
        <taxon>Insecta</taxon>
        <taxon>Pterygota</taxon>
        <taxon>Neoptera</taxon>
        <taxon>Endopterygota</taxon>
        <taxon>Coleoptera</taxon>
        <taxon>Polyphaga</taxon>
        <taxon>Cucujiformia</taxon>
        <taxon>Curculionidae</taxon>
        <taxon>Dryophthorinae</taxon>
        <taxon>Rhynchophorus</taxon>
    </lineage>
</organism>
<evidence type="ECO:0000313" key="3">
    <source>
        <dbReference type="Proteomes" id="UP000625711"/>
    </source>
</evidence>
<reference evidence="2" key="1">
    <citation type="submission" date="2020-08" db="EMBL/GenBank/DDBJ databases">
        <title>Genome sequencing and assembly of the red palm weevil Rhynchophorus ferrugineus.</title>
        <authorList>
            <person name="Dias G.B."/>
            <person name="Bergman C.M."/>
            <person name="Manee M."/>
        </authorList>
    </citation>
    <scope>NUCLEOTIDE SEQUENCE</scope>
    <source>
        <strain evidence="2">AA-2017</strain>
        <tissue evidence="2">Whole larva</tissue>
    </source>
</reference>
<gene>
    <name evidence="2" type="ORF">GWI33_013712</name>
</gene>
<evidence type="ECO:0000256" key="1">
    <source>
        <dbReference type="SAM" id="MobiDB-lite"/>
    </source>
</evidence>
<proteinExistence type="predicted"/>
<protein>
    <submittedName>
        <fullName evidence="2">Uncharacterized protein</fullName>
    </submittedName>
</protein>
<evidence type="ECO:0000313" key="2">
    <source>
        <dbReference type="EMBL" id="KAF7273605.1"/>
    </source>
</evidence>
<sequence length="86" mass="10077">MHLRLGSKMETWTCVDKKERKCGENNRARASQTKCRTNEAKREPFTDRYRLRRPIQLSENVRRSSGSSGFEAAETLELNNLMMEIK</sequence>
<comment type="caution">
    <text evidence="2">The sequence shown here is derived from an EMBL/GenBank/DDBJ whole genome shotgun (WGS) entry which is preliminary data.</text>
</comment>
<keyword evidence="3" id="KW-1185">Reference proteome</keyword>
<feature type="region of interest" description="Disordered" evidence="1">
    <location>
        <begin position="23"/>
        <end position="43"/>
    </location>
</feature>
<dbReference type="EMBL" id="JAACXV010013365">
    <property type="protein sequence ID" value="KAF7273605.1"/>
    <property type="molecule type" value="Genomic_DNA"/>
</dbReference>
<dbReference type="Proteomes" id="UP000625711">
    <property type="component" value="Unassembled WGS sequence"/>
</dbReference>
<name>A0A834I392_RHYFE</name>